<accession>A0A6C0ETD5</accession>
<feature type="transmembrane region" description="Helical" evidence="1">
    <location>
        <begin position="12"/>
        <end position="34"/>
    </location>
</feature>
<name>A0A6C0ETD5_9ZZZZ</name>
<dbReference type="EMBL" id="MN738924">
    <property type="protein sequence ID" value="QHT31589.1"/>
    <property type="molecule type" value="Genomic_DNA"/>
</dbReference>
<organism evidence="2">
    <name type="scientific">viral metagenome</name>
    <dbReference type="NCBI Taxonomy" id="1070528"/>
    <lineage>
        <taxon>unclassified sequences</taxon>
        <taxon>metagenomes</taxon>
        <taxon>organismal metagenomes</taxon>
    </lineage>
</organism>
<protein>
    <submittedName>
        <fullName evidence="2">Uncharacterized protein</fullName>
    </submittedName>
</protein>
<proteinExistence type="predicted"/>
<dbReference type="AlphaFoldDB" id="A0A6C0ETD5"/>
<keyword evidence="1" id="KW-0472">Membrane</keyword>
<dbReference type="Pfam" id="PF19059">
    <property type="entry name" value="DUF5755"/>
    <property type="match status" value="1"/>
</dbReference>
<keyword evidence="1" id="KW-1133">Transmembrane helix</keyword>
<evidence type="ECO:0000256" key="1">
    <source>
        <dbReference type="SAM" id="Phobius"/>
    </source>
</evidence>
<sequence length="211" mass="23727">MAKKCLPGVICIENMTLLIILVILIIIGYLYYIYITKSIQKPSSNVVVLSQPSPPPITLNGVSTRTDTIRTDPMSDPYNPPLRNDGYYFPRDSADVRGIPINIKTRGTGMDYSQLGILTRPNVRNAHNGEMILPLMGRRLMNGRDKWQYYTISNTGNMNTKLPVSLKGKSCTGEYGCDEINNNDTVYVEGYKDTFVATVYENSTFSYIPYI</sequence>
<reference evidence="2" key="1">
    <citation type="journal article" date="2020" name="Nature">
        <title>Giant virus diversity and host interactions through global metagenomics.</title>
        <authorList>
            <person name="Schulz F."/>
            <person name="Roux S."/>
            <person name="Paez-Espino D."/>
            <person name="Jungbluth S."/>
            <person name="Walsh D.A."/>
            <person name="Denef V.J."/>
            <person name="McMahon K.D."/>
            <person name="Konstantinidis K.T."/>
            <person name="Eloe-Fadrosh E.A."/>
            <person name="Kyrpides N.C."/>
            <person name="Woyke T."/>
        </authorList>
    </citation>
    <scope>NUCLEOTIDE SEQUENCE</scope>
    <source>
        <strain evidence="2">GVMAG-M-3300009155-48</strain>
    </source>
</reference>
<dbReference type="InterPro" id="IPR043929">
    <property type="entry name" value="DUF5755"/>
</dbReference>
<keyword evidence="1" id="KW-0812">Transmembrane</keyword>
<evidence type="ECO:0000313" key="2">
    <source>
        <dbReference type="EMBL" id="QHT31589.1"/>
    </source>
</evidence>